<dbReference type="Proteomes" id="UP000218934">
    <property type="component" value="Unassembled WGS sequence"/>
</dbReference>
<dbReference type="RefSeq" id="WP_066964023.1">
    <property type="nucleotide sequence ID" value="NZ_CP023449.1"/>
</dbReference>
<comment type="caution">
    <text evidence="1">The sequence shown here is derived from an EMBL/GenBank/DDBJ whole genome shotgun (WGS) entry which is preliminary data.</text>
</comment>
<evidence type="ECO:0000313" key="1">
    <source>
        <dbReference type="EMBL" id="PCE40711.1"/>
    </source>
</evidence>
<accession>A0A2A4FTJ4</accession>
<protein>
    <submittedName>
        <fullName evidence="1">Uncharacterized protein</fullName>
    </submittedName>
</protein>
<dbReference type="KEGG" id="rdi:CMV14_05270"/>
<proteinExistence type="predicted"/>
<name>A0A2A4FTJ4_9SPHN</name>
<gene>
    <name evidence="1" type="ORF">COO09_19170</name>
</gene>
<dbReference type="EMBL" id="NWUF01000024">
    <property type="protein sequence ID" value="PCE40711.1"/>
    <property type="molecule type" value="Genomic_DNA"/>
</dbReference>
<evidence type="ECO:0000313" key="2">
    <source>
        <dbReference type="Proteomes" id="UP000218934"/>
    </source>
</evidence>
<dbReference type="AlphaFoldDB" id="A0A2A4FTJ4"/>
<reference evidence="1 2" key="1">
    <citation type="submission" date="2017-09" db="EMBL/GenBank/DDBJ databases">
        <title>The Catabolism of 3,6-Dichlorosalicylic acid is Initiated by the Cytochrome P450 Monooxygenase DsmABC in Rhizorhabdus dicambivorans Ndbn-20.</title>
        <authorList>
            <person name="Na L."/>
        </authorList>
    </citation>
    <scope>NUCLEOTIDE SEQUENCE [LARGE SCALE GENOMIC DNA]</scope>
    <source>
        <strain evidence="1 2">Ndbn-20m</strain>
    </source>
</reference>
<keyword evidence="2" id="KW-1185">Reference proteome</keyword>
<organism evidence="1 2">
    <name type="scientific">Rhizorhabdus dicambivorans</name>
    <dbReference type="NCBI Taxonomy" id="1850238"/>
    <lineage>
        <taxon>Bacteria</taxon>
        <taxon>Pseudomonadati</taxon>
        <taxon>Pseudomonadota</taxon>
        <taxon>Alphaproteobacteria</taxon>
        <taxon>Sphingomonadales</taxon>
        <taxon>Sphingomonadaceae</taxon>
        <taxon>Rhizorhabdus</taxon>
    </lineage>
</organism>
<sequence length="196" mass="21650">MAAGEEKGDGAWCLLRALELSADRFVWTWLHREDVGRIISAAARSTFVLCGPGGSGSLAAELVAARLEPTIIMPDGRRSTQPTGRILIGWDDAVRRPIGDLLPLLRRADHIELLVAEADSLVCAQALRHLRDFGLGAVLRVVPSDIEISEFLARTWSQLRADWLILSRARDIRRGPWYRSLPRLIADPICPLIVGC</sequence>